<protein>
    <recommendedName>
        <fullName evidence="9">Homeobox domain-containing protein</fullName>
    </recommendedName>
</protein>
<evidence type="ECO:0000256" key="1">
    <source>
        <dbReference type="ARBA" id="ARBA00004123"/>
    </source>
</evidence>
<dbReference type="InterPro" id="IPR009057">
    <property type="entry name" value="Homeodomain-like_sf"/>
</dbReference>
<dbReference type="Gene3D" id="1.10.10.60">
    <property type="entry name" value="Homeodomain-like"/>
    <property type="match status" value="1"/>
</dbReference>
<proteinExistence type="inferred from homology"/>
<dbReference type="InterPro" id="IPR050720">
    <property type="entry name" value="Engrailed_Homeobox_TFs"/>
</dbReference>
<feature type="region of interest" description="Disordered" evidence="8">
    <location>
        <begin position="387"/>
        <end position="417"/>
    </location>
</feature>
<evidence type="ECO:0000256" key="7">
    <source>
        <dbReference type="RuleBase" id="RU000682"/>
    </source>
</evidence>
<feature type="compositionally biased region" description="Polar residues" evidence="8">
    <location>
        <begin position="282"/>
        <end position="325"/>
    </location>
</feature>
<evidence type="ECO:0000256" key="4">
    <source>
        <dbReference type="ARBA" id="ARBA00023155"/>
    </source>
</evidence>
<evidence type="ECO:0000259" key="9">
    <source>
        <dbReference type="PROSITE" id="PS50071"/>
    </source>
</evidence>
<keyword evidence="4 6" id="KW-0371">Homeobox</keyword>
<dbReference type="SUPFAM" id="SSF46689">
    <property type="entry name" value="Homeodomain-like"/>
    <property type="match status" value="1"/>
</dbReference>
<evidence type="ECO:0000256" key="2">
    <source>
        <dbReference type="ARBA" id="ARBA00010896"/>
    </source>
</evidence>
<comment type="caution">
    <text evidence="10">The sequence shown here is derived from an EMBL/GenBank/DDBJ whole genome shotgun (WGS) entry which is preliminary data.</text>
</comment>
<feature type="compositionally biased region" description="Low complexity" evidence="8">
    <location>
        <begin position="20"/>
        <end position="45"/>
    </location>
</feature>
<keyword evidence="11" id="KW-1185">Reference proteome</keyword>
<sequence length="774" mass="84165">MDQFGSQMRSFANTNGDPAGQRPGSQPQSSSKAPTKPAAEAAAKQHPNGCGDVKPRLTKDQHDILEAHFQTQHKPTTNTKKGFAESLGVPIDKINNWFQNRRAKVKQDQKKMMNQMAMNMNVFPSQHIPIVASHFPTHPDQQQPMPGEFYPMGADISPTCMPIESVERPTTLDLGSQISLHQPFDMHTLRSIPEANRPTSFNAGDVMQSFIAATNGASYMQHNPASLPPQQQAYAYDQSGLPNTFPNEMGFSMPATLPNEAEPVNELSNGYSDFSGFDYAQPVTTTNGAAEPQNSTGSVSSEPSPFSGAQSNSTTHSNDPNASSVASITSMYSGWTAEQAAGTEIAPANNCEDQFDYNLPQASTSEYWGPSGQAQGFPQADMYQHGNASAQAVLSSPSQTEDRKLSTGHSDFDPPPPFADDAYSRRNSSTTNLANTIESIHIQNGHTPDHFKQPEAPSSIAARRHKRPIALNSGTLRSASYSNGMPSPSGNGEHTLRRIRSSGIAAPGRIQKPNPGSAQRSPMTLTFAEAAASPKFQRAFTTSVIPGVGGSLAPPTPLTPNGFQPAYWQGTAVVGNHRPVPEHNSPESLNVPWSVEPQSAGIYQQNATSPPSTPLDVNQINQARFNNENLYRDTPPQSAPATQQSFPRNSLMQPPQMRSGFHSTTDLTIAQPKPSHWRRPSLPDGGHSHVDNNQMHYPDAFNDYQLSYDQQFRDINLDGIHHNVPFAPPVTMPEFLVHEYNPQGGTPGSLLRRITEPQQKSYIFANQGPGDFRS</sequence>
<accession>A0A1Y1ZUK3</accession>
<evidence type="ECO:0000256" key="8">
    <source>
        <dbReference type="SAM" id="MobiDB-lite"/>
    </source>
</evidence>
<feature type="region of interest" description="Disordered" evidence="8">
    <location>
        <begin position="462"/>
        <end position="495"/>
    </location>
</feature>
<evidence type="ECO:0000256" key="3">
    <source>
        <dbReference type="ARBA" id="ARBA00023125"/>
    </source>
</evidence>
<evidence type="ECO:0000313" key="10">
    <source>
        <dbReference type="EMBL" id="ORY13737.1"/>
    </source>
</evidence>
<keyword evidence="3 6" id="KW-0238">DNA-binding</keyword>
<dbReference type="GO" id="GO:0000981">
    <property type="term" value="F:DNA-binding transcription factor activity, RNA polymerase II-specific"/>
    <property type="evidence" value="ECO:0007669"/>
    <property type="project" value="InterPro"/>
</dbReference>
<organism evidence="10 11">
    <name type="scientific">Clohesyomyces aquaticus</name>
    <dbReference type="NCBI Taxonomy" id="1231657"/>
    <lineage>
        <taxon>Eukaryota</taxon>
        <taxon>Fungi</taxon>
        <taxon>Dikarya</taxon>
        <taxon>Ascomycota</taxon>
        <taxon>Pezizomycotina</taxon>
        <taxon>Dothideomycetes</taxon>
        <taxon>Pleosporomycetidae</taxon>
        <taxon>Pleosporales</taxon>
        <taxon>Lindgomycetaceae</taxon>
        <taxon>Clohesyomyces</taxon>
    </lineage>
</organism>
<feature type="region of interest" description="Disordered" evidence="8">
    <location>
        <begin position="278"/>
        <end position="325"/>
    </location>
</feature>
<feature type="compositionally biased region" description="Polar residues" evidence="8">
    <location>
        <begin position="629"/>
        <end position="653"/>
    </location>
</feature>
<feature type="region of interest" description="Disordered" evidence="8">
    <location>
        <begin position="1"/>
        <end position="56"/>
    </location>
</feature>
<dbReference type="EMBL" id="MCFA01000039">
    <property type="protein sequence ID" value="ORY13737.1"/>
    <property type="molecule type" value="Genomic_DNA"/>
</dbReference>
<dbReference type="SMART" id="SM00389">
    <property type="entry name" value="HOX"/>
    <property type="match status" value="1"/>
</dbReference>
<dbReference type="PANTHER" id="PTHR24341:SF6">
    <property type="entry name" value="HOMEOBOX PROTEIN INVECTED"/>
    <property type="match status" value="1"/>
</dbReference>
<evidence type="ECO:0000256" key="6">
    <source>
        <dbReference type="PROSITE-ProRule" id="PRU00108"/>
    </source>
</evidence>
<dbReference type="CDD" id="cd00086">
    <property type="entry name" value="homeodomain"/>
    <property type="match status" value="1"/>
</dbReference>
<comment type="similarity">
    <text evidence="2">Belongs to the engrailed homeobox family.</text>
</comment>
<feature type="DNA-binding region" description="Homeobox" evidence="6">
    <location>
        <begin position="56"/>
        <end position="109"/>
    </location>
</feature>
<dbReference type="OrthoDB" id="6159439at2759"/>
<name>A0A1Y1ZUK3_9PLEO</name>
<dbReference type="InterPro" id="IPR017970">
    <property type="entry name" value="Homeobox_CS"/>
</dbReference>
<dbReference type="Proteomes" id="UP000193144">
    <property type="component" value="Unassembled WGS sequence"/>
</dbReference>
<feature type="domain" description="Homeobox" evidence="9">
    <location>
        <begin position="54"/>
        <end position="108"/>
    </location>
</feature>
<dbReference type="PANTHER" id="PTHR24341">
    <property type="entry name" value="HOMEOBOX PROTEIN ENGRAILED"/>
    <property type="match status" value="1"/>
</dbReference>
<feature type="compositionally biased region" description="Polar residues" evidence="8">
    <location>
        <begin position="1"/>
        <end position="16"/>
    </location>
</feature>
<dbReference type="GO" id="GO:0003677">
    <property type="term" value="F:DNA binding"/>
    <property type="evidence" value="ECO:0007669"/>
    <property type="project" value="UniProtKB-UniRule"/>
</dbReference>
<comment type="subcellular location">
    <subcellularLocation>
        <location evidence="1 6 7">Nucleus</location>
    </subcellularLocation>
</comment>
<dbReference type="GO" id="GO:0016586">
    <property type="term" value="C:RSC-type complex"/>
    <property type="evidence" value="ECO:0007669"/>
    <property type="project" value="TreeGrafter"/>
</dbReference>
<gene>
    <name evidence="10" type="ORF">BCR34DRAFT_256196</name>
</gene>
<reference evidence="10 11" key="1">
    <citation type="submission" date="2016-07" db="EMBL/GenBank/DDBJ databases">
        <title>Pervasive Adenine N6-methylation of Active Genes in Fungi.</title>
        <authorList>
            <consortium name="DOE Joint Genome Institute"/>
            <person name="Mondo S.J."/>
            <person name="Dannebaum R.O."/>
            <person name="Kuo R.C."/>
            <person name="Labutti K."/>
            <person name="Haridas S."/>
            <person name="Kuo A."/>
            <person name="Salamov A."/>
            <person name="Ahrendt S.R."/>
            <person name="Lipzen A."/>
            <person name="Sullivan W."/>
            <person name="Andreopoulos W.B."/>
            <person name="Clum A."/>
            <person name="Lindquist E."/>
            <person name="Daum C."/>
            <person name="Ramamoorthy G.K."/>
            <person name="Gryganskyi A."/>
            <person name="Culley D."/>
            <person name="Magnuson J.K."/>
            <person name="James T.Y."/>
            <person name="O'Malley M.A."/>
            <person name="Stajich J.E."/>
            <person name="Spatafora J.W."/>
            <person name="Visel A."/>
            <person name="Grigoriev I.V."/>
        </authorList>
    </citation>
    <scope>NUCLEOTIDE SEQUENCE [LARGE SCALE GENOMIC DNA]</scope>
    <source>
        <strain evidence="10 11">CBS 115471</strain>
    </source>
</reference>
<dbReference type="STRING" id="1231657.A0A1Y1ZUK3"/>
<feature type="region of interest" description="Disordered" evidence="8">
    <location>
        <begin position="629"/>
        <end position="661"/>
    </location>
</feature>
<keyword evidence="5 6" id="KW-0539">Nucleus</keyword>
<evidence type="ECO:0000256" key="5">
    <source>
        <dbReference type="ARBA" id="ARBA00023242"/>
    </source>
</evidence>
<feature type="compositionally biased region" description="Polar residues" evidence="8">
    <location>
        <begin position="472"/>
        <end position="492"/>
    </location>
</feature>
<feature type="compositionally biased region" description="Polar residues" evidence="8">
    <location>
        <begin position="387"/>
        <end position="399"/>
    </location>
</feature>
<dbReference type="PROSITE" id="PS50071">
    <property type="entry name" value="HOMEOBOX_2"/>
    <property type="match status" value="1"/>
</dbReference>
<evidence type="ECO:0000313" key="11">
    <source>
        <dbReference type="Proteomes" id="UP000193144"/>
    </source>
</evidence>
<dbReference type="AlphaFoldDB" id="A0A1Y1ZUK3"/>
<dbReference type="InterPro" id="IPR001356">
    <property type="entry name" value="HD"/>
</dbReference>
<dbReference type="Pfam" id="PF00046">
    <property type="entry name" value="Homeodomain"/>
    <property type="match status" value="1"/>
</dbReference>
<dbReference type="PROSITE" id="PS00027">
    <property type="entry name" value="HOMEOBOX_1"/>
    <property type="match status" value="1"/>
</dbReference>